<dbReference type="GO" id="GO:0003729">
    <property type="term" value="F:mRNA binding"/>
    <property type="evidence" value="ECO:0007669"/>
    <property type="project" value="InterPro"/>
</dbReference>
<dbReference type="Proteomes" id="UP000887581">
    <property type="component" value="Unplaced"/>
</dbReference>
<keyword evidence="1" id="KW-1185">Reference proteome</keyword>
<sequence length="235" mass="26915">MSTITLQASCLSESRLYSGPSESRSISSVINLYPLNNYSVRYNNYEDPPRMSDYIQSLKLRQDYETYGMIRTVLGVLLDGTDYAFFYRPGGKLRCDEDEMAGIRRLMTQIVGFEDSADTSFKIHHIIANWWRPNFEAPVYPYIPAHITKPKEVIKVFIVELPKRISFTIAKNNTLVAAPLFEIYDNVDDYGPIIANLPHVLSRLTFVFKFVLFNLIISTTPEVGFHNDSFGTSKK</sequence>
<dbReference type="GO" id="GO:0031124">
    <property type="term" value="P:mRNA 3'-end processing"/>
    <property type="evidence" value="ECO:0007669"/>
    <property type="project" value="InterPro"/>
</dbReference>
<protein>
    <submittedName>
        <fullName evidence="2">Cleavage and polyadenylation specificity factor subunit 5</fullName>
    </submittedName>
</protein>
<reference evidence="2" key="1">
    <citation type="submission" date="2022-11" db="UniProtKB">
        <authorList>
            <consortium name="WormBaseParasite"/>
        </authorList>
    </citation>
    <scope>IDENTIFICATION</scope>
</reference>
<dbReference type="Pfam" id="PF13869">
    <property type="entry name" value="NUDIX_2"/>
    <property type="match status" value="1"/>
</dbReference>
<dbReference type="GO" id="GO:0005849">
    <property type="term" value="C:mRNA cleavage factor complex"/>
    <property type="evidence" value="ECO:0007669"/>
    <property type="project" value="InterPro"/>
</dbReference>
<dbReference type="AlphaFoldDB" id="A0A915PQ07"/>
<organism evidence="1 2">
    <name type="scientific">Setaria digitata</name>
    <dbReference type="NCBI Taxonomy" id="48799"/>
    <lineage>
        <taxon>Eukaryota</taxon>
        <taxon>Metazoa</taxon>
        <taxon>Ecdysozoa</taxon>
        <taxon>Nematoda</taxon>
        <taxon>Chromadorea</taxon>
        <taxon>Rhabditida</taxon>
        <taxon>Spirurina</taxon>
        <taxon>Spiruromorpha</taxon>
        <taxon>Filarioidea</taxon>
        <taxon>Setariidae</taxon>
        <taxon>Setaria</taxon>
    </lineage>
</organism>
<dbReference type="InterPro" id="IPR016706">
    <property type="entry name" value="Cleav_polyA_spec_factor_su5"/>
</dbReference>
<dbReference type="PANTHER" id="PTHR13047">
    <property type="entry name" value="PRE-MRNA CLEAVAGE FACTOR IM, 25KD SUBUNIT"/>
    <property type="match status" value="1"/>
</dbReference>
<dbReference type="WBParaSite" id="sdigi.contig226.g6368.t1">
    <property type="protein sequence ID" value="sdigi.contig226.g6368.t1"/>
    <property type="gene ID" value="sdigi.contig226.g6368"/>
</dbReference>
<dbReference type="Gene3D" id="3.90.79.10">
    <property type="entry name" value="Nucleoside Triphosphate Pyrophosphohydrolase"/>
    <property type="match status" value="1"/>
</dbReference>
<proteinExistence type="predicted"/>
<evidence type="ECO:0000313" key="2">
    <source>
        <dbReference type="WBParaSite" id="sdigi.contig226.g6368.t1"/>
    </source>
</evidence>
<evidence type="ECO:0000313" key="1">
    <source>
        <dbReference type="Proteomes" id="UP000887581"/>
    </source>
</evidence>
<accession>A0A915PQ07</accession>
<name>A0A915PQ07_9BILA</name>